<gene>
    <name evidence="2" type="ORF">HGRIS_008007</name>
</gene>
<keyword evidence="1" id="KW-1133">Transmembrane helix</keyword>
<evidence type="ECO:0000313" key="3">
    <source>
        <dbReference type="Proteomes" id="UP001556367"/>
    </source>
</evidence>
<comment type="caution">
    <text evidence="2">The sequence shown here is derived from an EMBL/GenBank/DDBJ whole genome shotgun (WGS) entry which is preliminary data.</text>
</comment>
<dbReference type="Proteomes" id="UP001556367">
    <property type="component" value="Unassembled WGS sequence"/>
</dbReference>
<accession>A0ABR3J6W1</accession>
<keyword evidence="1" id="KW-0472">Membrane</keyword>
<proteinExistence type="predicted"/>
<organism evidence="2 3">
    <name type="scientific">Hohenbuehelia grisea</name>
    <dbReference type="NCBI Taxonomy" id="104357"/>
    <lineage>
        <taxon>Eukaryota</taxon>
        <taxon>Fungi</taxon>
        <taxon>Dikarya</taxon>
        <taxon>Basidiomycota</taxon>
        <taxon>Agaricomycotina</taxon>
        <taxon>Agaricomycetes</taxon>
        <taxon>Agaricomycetidae</taxon>
        <taxon>Agaricales</taxon>
        <taxon>Pleurotineae</taxon>
        <taxon>Pleurotaceae</taxon>
        <taxon>Hohenbuehelia</taxon>
    </lineage>
</organism>
<name>A0ABR3J6W1_9AGAR</name>
<evidence type="ECO:0000313" key="2">
    <source>
        <dbReference type="EMBL" id="KAL0951297.1"/>
    </source>
</evidence>
<dbReference type="EMBL" id="JASNQZ010000011">
    <property type="protein sequence ID" value="KAL0951297.1"/>
    <property type="molecule type" value="Genomic_DNA"/>
</dbReference>
<sequence>MHYRAFCLPRPAKLAFANLRLICRGIVPIWGRHANTLCTTPQVHPKDAEPTRFAERLKLGLVAEHGLNSGNVSINDIEESRRVAEPCTSRTLSGQRADSVPSTQRPDVTTRVVRRRGVGVSYLDPDAITAQDLRLLDPMRDYLHCKRYFTSADLAGTGTYVAPDSVDGLLHIDMAGTLPPVRSAGSLFRNLLRLMTRRDPSPTFATLLWYHQTHPPEYHSVRSYNLLLSVAIRSSALGSFRRISASMQAAKVNGNLETFKLQVRWLITAGRWREAWDGVASPPSADGFLARRSHMSRLGSLKRRCFLPLPIWVEFFRSTKRRALPRSVRTFSQDEGVPPVRVAPQSTQDHVATIMSSQQYQEFVQSFPVLTPGELSRTPTRVMYFAISAMLHAAATDAAVALFTAYVRQFPRRMRSRLSRACLDIIHLFLIHSPSQSGIHNYNNVYATYRKLMSLLPALSPTSETLFLIMGKLRRAKHCGTAAYRLWRRFRSRWGPRVDDKRVRSRVVAYATKEGRFDIVRTIVDVEKAYREQYALLRLQEEVVGPAQKVPGRHPRRLRKYFRGRGVAERRWLYLMAKAKYRHRSPPVT</sequence>
<evidence type="ECO:0000256" key="1">
    <source>
        <dbReference type="SAM" id="Phobius"/>
    </source>
</evidence>
<keyword evidence="3" id="KW-1185">Reference proteome</keyword>
<evidence type="ECO:0008006" key="4">
    <source>
        <dbReference type="Google" id="ProtNLM"/>
    </source>
</evidence>
<keyword evidence="1" id="KW-0812">Transmembrane</keyword>
<protein>
    <recommendedName>
        <fullName evidence="4">Pentatricopeptide repeat domain-containing protein</fullName>
    </recommendedName>
</protein>
<reference evidence="3" key="1">
    <citation type="submission" date="2024-06" db="EMBL/GenBank/DDBJ databases">
        <title>Multi-omics analyses provide insights into the biosynthesis of the anticancer antibiotic pleurotin in Hohenbuehelia grisea.</title>
        <authorList>
            <person name="Weaver J.A."/>
            <person name="Alberti F."/>
        </authorList>
    </citation>
    <scope>NUCLEOTIDE SEQUENCE [LARGE SCALE GENOMIC DNA]</scope>
    <source>
        <strain evidence="3">T-177</strain>
    </source>
</reference>
<feature type="transmembrane region" description="Helical" evidence="1">
    <location>
        <begin position="382"/>
        <end position="407"/>
    </location>
</feature>